<name>A0A1S1LT09_MYCCH</name>
<dbReference type="GO" id="GO:0016042">
    <property type="term" value="P:lipid catabolic process"/>
    <property type="evidence" value="ECO:0007669"/>
    <property type="project" value="InterPro"/>
</dbReference>
<evidence type="ECO:0008006" key="6">
    <source>
        <dbReference type="Google" id="ProtNLM"/>
    </source>
</evidence>
<organism evidence="2 5">
    <name type="scientific">Mycobacteroides chelonae</name>
    <name type="common">Mycobacterium chelonae</name>
    <dbReference type="NCBI Taxonomy" id="1774"/>
    <lineage>
        <taxon>Bacteria</taxon>
        <taxon>Bacillati</taxon>
        <taxon>Actinomycetota</taxon>
        <taxon>Actinomycetes</taxon>
        <taxon>Mycobacteriales</taxon>
        <taxon>Mycobacteriaceae</taxon>
        <taxon>Mycobacteroides</taxon>
    </lineage>
</organism>
<evidence type="ECO:0000313" key="2">
    <source>
        <dbReference type="EMBL" id="OHU61036.1"/>
    </source>
</evidence>
<dbReference type="SUPFAM" id="SSF53474">
    <property type="entry name" value="alpha/beta-Hydrolases"/>
    <property type="match status" value="1"/>
</dbReference>
<evidence type="ECO:0000256" key="1">
    <source>
        <dbReference type="SAM" id="MobiDB-lite"/>
    </source>
</evidence>
<dbReference type="PANTHER" id="PTHR34853:SF1">
    <property type="entry name" value="LIPASE 5"/>
    <property type="match status" value="1"/>
</dbReference>
<dbReference type="Proteomes" id="UP000180043">
    <property type="component" value="Unassembled WGS sequence"/>
</dbReference>
<gene>
    <name evidence="2" type="ORF">BKG82_00625</name>
    <name evidence="3" type="ORF">BKG84_07905</name>
</gene>
<dbReference type="Proteomes" id="UP000179441">
    <property type="component" value="Unassembled WGS sequence"/>
</dbReference>
<protein>
    <recommendedName>
        <fullName evidence="6">Lipase</fullName>
    </recommendedName>
</protein>
<dbReference type="Gene3D" id="1.10.260.130">
    <property type="match status" value="1"/>
</dbReference>
<evidence type="ECO:0000313" key="4">
    <source>
        <dbReference type="Proteomes" id="UP000179441"/>
    </source>
</evidence>
<dbReference type="Pfam" id="PF03583">
    <property type="entry name" value="LIP"/>
    <property type="match status" value="1"/>
</dbReference>
<dbReference type="AlphaFoldDB" id="A0A1S1LT09"/>
<dbReference type="Gene3D" id="3.40.50.1820">
    <property type="entry name" value="alpha/beta hydrolase"/>
    <property type="match status" value="1"/>
</dbReference>
<accession>A0A1S1LT09</accession>
<feature type="region of interest" description="Disordered" evidence="1">
    <location>
        <begin position="1"/>
        <end position="36"/>
    </location>
</feature>
<evidence type="ECO:0000313" key="5">
    <source>
        <dbReference type="Proteomes" id="UP000180043"/>
    </source>
</evidence>
<dbReference type="PANTHER" id="PTHR34853">
    <property type="match status" value="1"/>
</dbReference>
<reference evidence="4 5" key="1">
    <citation type="submission" date="2016-10" db="EMBL/GenBank/DDBJ databases">
        <title>Evaluation of Human, Veterinary and Environmental Mycobacterium chelonae Isolates by Core Genome Phylogenomic Analysis, Targeted Gene Comparison, and Anti-microbial Susceptibility Patterns: A Tale of Mistaken Identities.</title>
        <authorList>
            <person name="Fogelson S.B."/>
            <person name="Camus A.C."/>
            <person name="Lorenz W."/>
            <person name="Vasireddy R."/>
            <person name="Vasireddy S."/>
            <person name="Smith T."/>
            <person name="Brown-Elliott B.A."/>
            <person name="Wallace R.J.Jr."/>
            <person name="Hasan N.A."/>
            <person name="Reischl U."/>
            <person name="Sanchez S."/>
        </authorList>
    </citation>
    <scope>NUCLEOTIDE SEQUENCE [LARGE SCALE GENOMIC DNA]</scope>
    <source>
        <strain evidence="2 5">15515</strain>
        <strain evidence="3 4">15518</strain>
    </source>
</reference>
<dbReference type="EMBL" id="MLIS01000001">
    <property type="protein sequence ID" value="OHU78322.1"/>
    <property type="molecule type" value="Genomic_DNA"/>
</dbReference>
<sequence>MSTPVQPRHRNTAPAPQIFPHPGKRPARPDDDPFHLPPDGFWDAEPGTVLRARPADVGFLGLLRQRVTAWQLLFRTTDPHGAPEVSVTTVLVPATHDPHSPRLLAYQCAINSSQRSCFPSYCLLQGARGPFANPQIELLLMAAGLRQGWIVSVADHGGQPGRYVVARQPGYHVLDGLRATQQFAELRLPSDTPIGLWGYSGGGLASSWAAEMAPSYAPELNIVAAALGSPASDPGKILERADGGLFAGLGFAAISALRGSYPALDSVLTQHLTPKGEKIMTTVRGLSTGQAVGRYVMRNLDRYVDLPIADLMALPDVAAMSEDLRLGKAAPTCPVYIYTAVRDQLVGIDEVDRQADFYATHGTDVTYRRDMLSEHVSLALLGAPAALRWLAQRLEGMEPESGTRTVGSMLASIPALWTISVMSAAAARVLGGRQL</sequence>
<dbReference type="EMBL" id="MLIQ01000002">
    <property type="protein sequence ID" value="OHU61036.1"/>
    <property type="molecule type" value="Genomic_DNA"/>
</dbReference>
<evidence type="ECO:0000313" key="3">
    <source>
        <dbReference type="EMBL" id="OHU78322.1"/>
    </source>
</evidence>
<dbReference type="GO" id="GO:0004806">
    <property type="term" value="F:triacylglycerol lipase activity"/>
    <property type="evidence" value="ECO:0007669"/>
    <property type="project" value="InterPro"/>
</dbReference>
<dbReference type="InterPro" id="IPR029058">
    <property type="entry name" value="AB_hydrolase_fold"/>
</dbReference>
<dbReference type="RefSeq" id="WP_070940353.1">
    <property type="nucleotide sequence ID" value="NZ_CP050145.1"/>
</dbReference>
<keyword evidence="4" id="KW-1185">Reference proteome</keyword>
<proteinExistence type="predicted"/>
<dbReference type="PIRSF" id="PIRSF029171">
    <property type="entry name" value="Esterase_LipA"/>
    <property type="match status" value="1"/>
</dbReference>
<dbReference type="InterPro" id="IPR005152">
    <property type="entry name" value="Lipase_secreted"/>
</dbReference>
<comment type="caution">
    <text evidence="2">The sequence shown here is derived from an EMBL/GenBank/DDBJ whole genome shotgun (WGS) entry which is preliminary data.</text>
</comment>